<name>A0A1D6EHN2_MAIZE</name>
<keyword evidence="1" id="KW-0378">Hydrolase</keyword>
<dbReference type="AlphaFoldDB" id="A0A1D6EHN2"/>
<reference evidence="1" key="1">
    <citation type="submission" date="2015-12" db="EMBL/GenBank/DDBJ databases">
        <title>Update maize B73 reference genome by single molecule sequencing technologies.</title>
        <authorList>
            <consortium name="Maize Genome Sequencing Project"/>
            <person name="Ware D."/>
        </authorList>
    </citation>
    <scope>NUCLEOTIDE SEQUENCE [LARGE SCALE GENOMIC DNA]</scope>
    <source>
        <tissue evidence="1">Seedling</tissue>
    </source>
</reference>
<organism evidence="1">
    <name type="scientific">Zea mays</name>
    <name type="common">Maize</name>
    <dbReference type="NCBI Taxonomy" id="4577"/>
    <lineage>
        <taxon>Eukaryota</taxon>
        <taxon>Viridiplantae</taxon>
        <taxon>Streptophyta</taxon>
        <taxon>Embryophyta</taxon>
        <taxon>Tracheophyta</taxon>
        <taxon>Spermatophyta</taxon>
        <taxon>Magnoliopsida</taxon>
        <taxon>Liliopsida</taxon>
        <taxon>Poales</taxon>
        <taxon>Poaceae</taxon>
        <taxon>PACMAD clade</taxon>
        <taxon>Panicoideae</taxon>
        <taxon>Andropogonodae</taxon>
        <taxon>Andropogoneae</taxon>
        <taxon>Tripsacinae</taxon>
        <taxon>Zea</taxon>
    </lineage>
</organism>
<proteinExistence type="predicted"/>
<gene>
    <name evidence="1" type="ORF">ZEAMMB73_Zm00001d004817</name>
</gene>
<dbReference type="ExpressionAtlas" id="A0A1D6EHN2">
    <property type="expression patterns" value="baseline and differential"/>
</dbReference>
<evidence type="ECO:0000313" key="1">
    <source>
        <dbReference type="EMBL" id="ONM19627.1"/>
    </source>
</evidence>
<protein>
    <submittedName>
        <fullName evidence="1">Fatty acid amide hydrolase</fullName>
    </submittedName>
</protein>
<dbReference type="EMBL" id="CM007648">
    <property type="protein sequence ID" value="ONM19627.1"/>
    <property type="molecule type" value="Genomic_DNA"/>
</dbReference>
<dbReference type="GO" id="GO:0016787">
    <property type="term" value="F:hydrolase activity"/>
    <property type="evidence" value="ECO:0007669"/>
    <property type="project" value="UniProtKB-KW"/>
</dbReference>
<sequence length="95" mass="10587">MGFFIPPPKVYKPAAEVDLGPDSDEHYISPNVKAPRVAGFLVKMLAWVLETPVLGWIVLGVLKRDNLVYKVPAALPEWMKNSASNRPLLQIVQCM</sequence>
<accession>A0A1D6EHN2</accession>